<evidence type="ECO:0000256" key="4">
    <source>
        <dbReference type="ARBA" id="ARBA00022692"/>
    </source>
</evidence>
<dbReference type="RefSeq" id="WP_177231422.1">
    <property type="nucleotide sequence ID" value="NZ_FOEF01000007.1"/>
</dbReference>
<dbReference type="GO" id="GO:0022857">
    <property type="term" value="F:transmembrane transporter activity"/>
    <property type="evidence" value="ECO:0007669"/>
    <property type="project" value="InterPro"/>
</dbReference>
<feature type="transmembrane region" description="Helical" evidence="7">
    <location>
        <begin position="49"/>
        <end position="69"/>
    </location>
</feature>
<feature type="transmembrane region" description="Helical" evidence="7">
    <location>
        <begin position="269"/>
        <end position="292"/>
    </location>
</feature>
<name>A0A1H8XH25_9PSEU</name>
<protein>
    <submittedName>
        <fullName evidence="9">Drug resistance transporter, EmrB/QacA subfamily</fullName>
    </submittedName>
</protein>
<keyword evidence="3" id="KW-1003">Cell membrane</keyword>
<dbReference type="PANTHER" id="PTHR42718">
    <property type="entry name" value="MAJOR FACILITATOR SUPERFAMILY MULTIDRUG TRANSPORTER MFSC"/>
    <property type="match status" value="1"/>
</dbReference>
<accession>A0A1H8XH25</accession>
<dbReference type="CDD" id="cd17321">
    <property type="entry name" value="MFS_MMR_MDR_like"/>
    <property type="match status" value="1"/>
</dbReference>
<gene>
    <name evidence="9" type="ORF">SAMN04489732_107227</name>
</gene>
<dbReference type="GO" id="GO:0005886">
    <property type="term" value="C:plasma membrane"/>
    <property type="evidence" value="ECO:0007669"/>
    <property type="project" value="UniProtKB-SubCell"/>
</dbReference>
<keyword evidence="5 7" id="KW-1133">Transmembrane helix</keyword>
<feature type="transmembrane region" description="Helical" evidence="7">
    <location>
        <begin position="439"/>
        <end position="461"/>
    </location>
</feature>
<evidence type="ECO:0000313" key="10">
    <source>
        <dbReference type="Proteomes" id="UP000198582"/>
    </source>
</evidence>
<dbReference type="InterPro" id="IPR036259">
    <property type="entry name" value="MFS_trans_sf"/>
</dbReference>
<proteinExistence type="predicted"/>
<feature type="transmembrane region" description="Helical" evidence="7">
    <location>
        <begin position="106"/>
        <end position="128"/>
    </location>
</feature>
<dbReference type="AlphaFoldDB" id="A0A1H8XH25"/>
<dbReference type="InterPro" id="IPR020846">
    <property type="entry name" value="MFS_dom"/>
</dbReference>
<sequence>MSSPPQPPARVTALTLAIIVSGELMLMLDSTIMNVALPMIGQGLGFSPGGLSWVTNSFLLAFGGLLLLGGRAGDILGRRRAFLVGVAVFTAASLLAGVAQNPAWLIAARALQGAGAALAGPSTLALLTTNFTGDRQGRALSVYSSVTASAMTLGLILGGIITTLANWRWVLLINVPIGLLVLLLAPKHVAESPRHSGRFDLAGALTSAIGVLAVVFALARTADHGWGDPVTLVILAAGVVLLAVFAAIERRAAQPIMPLGLFAGRARAAGFTNMLLVPMVTMGFQFLIIQFLQLVLGFSPLRAGLAFLPMAIGLLITSRTAIKVLGRYGGKPTAAAGLVLLAAGAGWLVTISASTTYFGGVFGPMLLVGLALGLIIVPINLAVMSTVDPSDAGAASGVLQTTMMTGSALGIAVLSAIYASTADSQSAVELSHDAIALGMRHGFVASTVFAVLALLITLAVLKTPAAEDERAPAADRLSAGADRPQ</sequence>
<feature type="transmembrane region" description="Helical" evidence="7">
    <location>
        <begin position="12"/>
        <end position="37"/>
    </location>
</feature>
<dbReference type="SUPFAM" id="SSF103473">
    <property type="entry name" value="MFS general substrate transporter"/>
    <property type="match status" value="1"/>
</dbReference>
<evidence type="ECO:0000256" key="3">
    <source>
        <dbReference type="ARBA" id="ARBA00022475"/>
    </source>
</evidence>
<feature type="transmembrane region" description="Helical" evidence="7">
    <location>
        <begin position="197"/>
        <end position="218"/>
    </location>
</feature>
<feature type="transmembrane region" description="Helical" evidence="7">
    <location>
        <begin position="395"/>
        <end position="419"/>
    </location>
</feature>
<organism evidence="9 10">
    <name type="scientific">Amycolatopsis saalfeldensis</name>
    <dbReference type="NCBI Taxonomy" id="394193"/>
    <lineage>
        <taxon>Bacteria</taxon>
        <taxon>Bacillati</taxon>
        <taxon>Actinomycetota</taxon>
        <taxon>Actinomycetes</taxon>
        <taxon>Pseudonocardiales</taxon>
        <taxon>Pseudonocardiaceae</taxon>
        <taxon>Amycolatopsis</taxon>
    </lineage>
</organism>
<feature type="transmembrane region" description="Helical" evidence="7">
    <location>
        <begin position="304"/>
        <end position="322"/>
    </location>
</feature>
<evidence type="ECO:0000259" key="8">
    <source>
        <dbReference type="PROSITE" id="PS50850"/>
    </source>
</evidence>
<evidence type="ECO:0000256" key="6">
    <source>
        <dbReference type="ARBA" id="ARBA00023136"/>
    </source>
</evidence>
<feature type="transmembrane region" description="Helical" evidence="7">
    <location>
        <begin position="230"/>
        <end position="248"/>
    </location>
</feature>
<dbReference type="Gene3D" id="1.20.1720.10">
    <property type="entry name" value="Multidrug resistance protein D"/>
    <property type="match status" value="1"/>
</dbReference>
<keyword evidence="10" id="KW-1185">Reference proteome</keyword>
<evidence type="ECO:0000256" key="5">
    <source>
        <dbReference type="ARBA" id="ARBA00022989"/>
    </source>
</evidence>
<dbReference type="Gene3D" id="1.20.1250.20">
    <property type="entry name" value="MFS general substrate transporter like domains"/>
    <property type="match status" value="1"/>
</dbReference>
<dbReference type="PANTHER" id="PTHR42718:SF46">
    <property type="entry name" value="BLR6921 PROTEIN"/>
    <property type="match status" value="1"/>
</dbReference>
<feature type="transmembrane region" description="Helical" evidence="7">
    <location>
        <begin position="361"/>
        <end position="383"/>
    </location>
</feature>
<evidence type="ECO:0000256" key="2">
    <source>
        <dbReference type="ARBA" id="ARBA00022448"/>
    </source>
</evidence>
<evidence type="ECO:0000256" key="1">
    <source>
        <dbReference type="ARBA" id="ARBA00004651"/>
    </source>
</evidence>
<dbReference type="Proteomes" id="UP000198582">
    <property type="component" value="Unassembled WGS sequence"/>
</dbReference>
<reference evidence="10" key="1">
    <citation type="submission" date="2016-10" db="EMBL/GenBank/DDBJ databases">
        <authorList>
            <person name="Varghese N."/>
            <person name="Submissions S."/>
        </authorList>
    </citation>
    <scope>NUCLEOTIDE SEQUENCE [LARGE SCALE GENOMIC DNA]</scope>
    <source>
        <strain evidence="10">DSM 44993</strain>
    </source>
</reference>
<keyword evidence="6 7" id="KW-0472">Membrane</keyword>
<dbReference type="PROSITE" id="PS50850">
    <property type="entry name" value="MFS"/>
    <property type="match status" value="1"/>
</dbReference>
<keyword evidence="2" id="KW-0813">Transport</keyword>
<feature type="transmembrane region" description="Helical" evidence="7">
    <location>
        <begin position="167"/>
        <end position="185"/>
    </location>
</feature>
<dbReference type="InterPro" id="IPR011701">
    <property type="entry name" value="MFS"/>
</dbReference>
<feature type="transmembrane region" description="Helical" evidence="7">
    <location>
        <begin position="334"/>
        <end position="355"/>
    </location>
</feature>
<dbReference type="EMBL" id="FOEF01000007">
    <property type="protein sequence ID" value="SEP39133.1"/>
    <property type="molecule type" value="Genomic_DNA"/>
</dbReference>
<evidence type="ECO:0000313" key="9">
    <source>
        <dbReference type="EMBL" id="SEP39133.1"/>
    </source>
</evidence>
<dbReference type="Pfam" id="PF07690">
    <property type="entry name" value="MFS_1"/>
    <property type="match status" value="1"/>
</dbReference>
<evidence type="ECO:0000256" key="7">
    <source>
        <dbReference type="SAM" id="Phobius"/>
    </source>
</evidence>
<feature type="transmembrane region" description="Helical" evidence="7">
    <location>
        <begin position="81"/>
        <end position="100"/>
    </location>
</feature>
<feature type="transmembrane region" description="Helical" evidence="7">
    <location>
        <begin position="140"/>
        <end position="161"/>
    </location>
</feature>
<feature type="domain" description="Major facilitator superfamily (MFS) profile" evidence="8">
    <location>
        <begin position="15"/>
        <end position="465"/>
    </location>
</feature>
<comment type="subcellular location">
    <subcellularLocation>
        <location evidence="1">Cell membrane</location>
        <topology evidence="1">Multi-pass membrane protein</topology>
    </subcellularLocation>
</comment>
<keyword evidence="4 7" id="KW-0812">Transmembrane</keyword>